<dbReference type="GO" id="GO:0008610">
    <property type="term" value="P:lipid biosynthetic process"/>
    <property type="evidence" value="ECO:0007669"/>
    <property type="project" value="UniProtKB-ARBA"/>
</dbReference>
<dbReference type="InterPro" id="IPR006162">
    <property type="entry name" value="Ppantetheine_attach_site"/>
</dbReference>
<dbReference type="PANTHER" id="PTHR45527">
    <property type="entry name" value="NONRIBOSOMAL PEPTIDE SYNTHETASE"/>
    <property type="match status" value="1"/>
</dbReference>
<dbReference type="Gene3D" id="3.40.50.12780">
    <property type="entry name" value="N-terminal domain of ligase-like"/>
    <property type="match status" value="3"/>
</dbReference>
<dbReference type="SUPFAM" id="SSF52777">
    <property type="entry name" value="CoA-dependent acyltransferases"/>
    <property type="match status" value="6"/>
</dbReference>
<reference evidence="6 7" key="1">
    <citation type="submission" date="2012-12" db="EMBL/GenBank/DDBJ databases">
        <title>The Genome Sequence of Enterococcus faecium E2039.</title>
        <authorList>
            <consortium name="The Broad Institute Genome Sequencing Platform"/>
            <consortium name="The Broad Institute Genome Sequencing Center for Infectious Disease"/>
            <person name="Earl A.M."/>
            <person name="Gilmore M.S."/>
            <person name="van Schaik W."/>
            <person name="Lebreton F."/>
            <person name="Willems R.J."/>
            <person name="Walker B."/>
            <person name="Young S.K."/>
            <person name="Zeng Q."/>
            <person name="Gargeya S."/>
            <person name="Fitzgerald M."/>
            <person name="Haas B."/>
            <person name="Abouelleil A."/>
            <person name="Alvarado L."/>
            <person name="Arachchi H.M."/>
            <person name="Berlin A.M."/>
            <person name="Chapman S.B."/>
            <person name="Dewar J."/>
            <person name="Goldberg J."/>
            <person name="Griggs A."/>
            <person name="Gujja S."/>
            <person name="Hansen M."/>
            <person name="Howarth C."/>
            <person name="Imamovic A."/>
            <person name="Larimer J."/>
            <person name="McCowan C."/>
            <person name="Murphy C."/>
            <person name="Neiman D."/>
            <person name="Pearson M."/>
            <person name="Priest M."/>
            <person name="Roberts A."/>
            <person name="Saif S."/>
            <person name="Shea T."/>
            <person name="Sisk P."/>
            <person name="Sykes S."/>
            <person name="Wortman J."/>
            <person name="Nusbaum C."/>
            <person name="Birren B."/>
        </authorList>
    </citation>
    <scope>NUCLEOTIDE SEQUENCE [LARGE SCALE GENOMIC DNA]</scope>
    <source>
        <strain evidence="6 7">E2039</strain>
    </source>
</reference>
<dbReference type="PROSITE" id="PS00455">
    <property type="entry name" value="AMP_BINDING"/>
    <property type="match status" value="3"/>
</dbReference>
<dbReference type="GO" id="GO:0005737">
    <property type="term" value="C:cytoplasm"/>
    <property type="evidence" value="ECO:0007669"/>
    <property type="project" value="TreeGrafter"/>
</dbReference>
<comment type="cofactor">
    <cofactor evidence="1">
        <name>pantetheine 4'-phosphate</name>
        <dbReference type="ChEBI" id="CHEBI:47942"/>
    </cofactor>
</comment>
<evidence type="ECO:0000313" key="7">
    <source>
        <dbReference type="Proteomes" id="UP000010504"/>
    </source>
</evidence>
<dbReference type="InterPro" id="IPR023213">
    <property type="entry name" value="CAT-like_dom_sf"/>
</dbReference>
<dbReference type="CDD" id="cd05930">
    <property type="entry name" value="A_NRPS"/>
    <property type="match status" value="3"/>
</dbReference>
<dbReference type="GO" id="GO:0031177">
    <property type="term" value="F:phosphopantetheine binding"/>
    <property type="evidence" value="ECO:0007669"/>
    <property type="project" value="TreeGrafter"/>
</dbReference>
<sequence length="2892" mass="331337">MPFYFSNLILQFALSKIYYSKDFVLGTVANGRVHEKNEEMLGMFVNTLPVRVTINQNQSTIEFLKRMNENILSAVSNQNYQFEQITKDLNVATDGRNPFFDCMYVYQQRDSQEYFSGEAKRNQYKTSASKFHLTFEIEDYGSTMSLYLNYDTSLFKKTTINKLGNQFFRLLGAYLHSENKLLKDVSLVSKAEQEKLIQHAPYSTKPNVIRLIEEQVDMHPDNIALRFEDRAMTYLELDNEVNRVANYLLSEYQVGPEQKIPLLLQRSEKMVIAILAVLKTGAAYVPISSKYPQDRIDYIVETCKAKFLIDDHFMYRNFPDNTARPNQSISENDLAYIIFTSGTTGKPKGVMVEHKNLSNFVVEVPKMEHSGMKSGMINGAFFEYVFDASIHDLIRPFTIGESVVMLDRDLIYDIDHFIEILNRYQIEAIGMTPSLAGKIDLNLVPSMKVIHCGGESITLEVIEKYAKTGIQINNCYGPTETTVLSFVNNDTKNLSIGKPIGGVKPYVLDDDQNLLPTGAVGNLYLGGNQVTRGYLNQLEETSQRYIVNPFGTDILYNTGDLVRQLEDGSYQYYGRKDQQIKIRGFRIELPEIEKQLKAIKKIKQVAIVVNKENLIAYYTADEVLDPLLLRKNVSQKLPDYMVPTEYIRISDIPLTINGKIDSSKLPVPQFEEEYIEPDTDREAEIAQAFCEVLDIPRASVCTDFFRMGGNSIAAISLANLIDLPVKEIFEHKSIRNLAQVTTKSLKVVKQNFTNEEAQQLSYAQERLFYIDQLEEGTQAYNVPIVTSLNPKINLQKLEAAIQEVVQRHEILRTVIVDFHQKVLNKKVEITHQPIKNRDYFSYKFDLTREIPIRVNIYQHVLTFNIHHIAFDGWSTNLLLDEIAKLYHGEKLPLMNLQYKDFANWQRKVQTNGTLKEQKDYWVKRLADYEEVDFPTDFARPREFDYIGKEYTYNLDANLITKLKELAQRENTSLFSVTLSAFMILLSIYSNQKNVVVGTPIANRHIKGTEDLIGFFVNTLALNAKVDPELKINEFISLNSEQVINAQKYQDLPFENIVNELNVSAGLSKNPIFQIMFGFQDVSDVLAYDDVYYEINEALDLNSTKFDFSMMHREHAIVFTYATSLFKRETIADIAKTYERILQEIVDDPHQLIADLTLTENSPKKIQKRYPKKLIHQLFEKQVEINPNGLAIVYKDKQLTYAELNREANKFAHTLIDKYEIKPETCVPILMERSEKYVSAILGILKAGACYVPLSKEYPQERIDYIIEKTNAPLVITDEFMVSSRKVENPDLRLTNTNLAYMIFTSGTTGVPKGVMIEHQNVINTICNQIELYGITKETKAIHFSNFVFDASVFELFYTLLVGATSYLLDQETRTDYQNLKKFIVVNEIDLATLPPAILNGDDLLNLKTLIVAGETTPKEIYEAYDKNGTTIVNAYGPTETTICATIKFYESGMDNRNIGQPLKNVSAWVLDENLRQLPYNAIGELYIGGNGLARGYFKDNEKTKQAFISHPEKGKLYKTGDLVKQLPTGDFIYIGRNDFQVKLRGYRIELKEIESRMLEIASVKQCVAVVRGANIIVYYTGEFNSSLENVLPAYMVPDKYIKLETIPLTLNGKIDIKQLPIPVFNPQEFVSPQTVREIEIANVVCELLNIEKVSILDDFYKLGGNSILALKLSNKINLQVKQILQAKTIFSMAKMEPRKKQLQNYQVKIKEKIELSFAQERLWFIDQFEEDSSAYNVPIILTLRTNTSRKKIEEALVKIVERHEVLRTLIIDGYQVIQPEKLKILHQSIDAKEFVEQRFNLEEEIPIKVNIYNDQLMISIHHIAFDGWSTEILLKELNDLYHDSVLPPLQNQYKDYAYWQRDFLTKKQLDKQKKYWKEYLLSYEPLNLPADFKRPKEFSYNGADVKTVFKIEWQNSLENLAKKYGVSLYTVMLTLLDIVLSQYSYQKEVVVGTPFANRHIEGTEDLIGFFINTLPIRTKITNDLSLGELFTQNNETVVEIQNNQDIPFEQIVKMLNVTQDTSRNPIFQVLFSVQNFAPVNLIKNDLFSNCNEGLRIGTAKYDLSVLVENGFINFNYCTDIYHEDTIQSMLDSYIALIKQVIENDSIKVASITLPEKTSLGVKKEYPEKTVVDLFVEQVIRTPKAIAIEYQDKKITYEEFDLLTNQFANYLLDNGVKRGDNVPLVLERNEKMAIAIWGVLKAGCAYVPISPEFPEERKNYILNQLNCKLVVTQSFEGFLTGNQSSIKIRPTLNELAYIIFTSGTTGKPKGVMIEHAGLSNRIQWMNETYPIGKEDKIYQKTNYVFDVSVWEQIWAVLTGARIIFAKENGHKDPLYLANEIKSKEITVVHFVPSMLDVFLDTLATYSNVANQVDVSSLKYVFCSGEELSLASVQRFKKMIPNASLYNLYGPTEASIDVTAYDCNSASMNKIIIGKPVANTNCYVIGINDQLLPAGAIGELAIGGVQLARGYLNEAELTNDKFFVHPKVERIYRTGDLVRVNKQGEFDYLGRNDFQVKIHGLRIELGEIEKQLTEINGIQQAIVVNKMDQLIAYYLSSEEFTPDYLREVVKEKLPDYMVPKIYIHMEEFPLTINGKLDRGSLPTSELIFEDFIGPRNETELEIQSVFSELLGREQIKISILDNFFNLGGDSIKAIQLSNRLKQKLDKNISIKQIFDAKTIKGIASLLDEIDKVQISAEEGELTGQVKMLSIQKWFFEEYHSSHFNQAFAVQLPEEVVMGKLKRALVKLVNYHDALRLTFKDGIQTYGPSISAVDISFVKSIDDLNKIQQSFQLDGKLYRFALRENCLIIICHHLVIDSVSWQIIASDLKELYEGNSLMKKQTSYRQWSEAVSLMKSENFTAEVGDISIETYRCGDKYHSMKLTIEESETKKLLKK</sequence>
<dbReference type="PROSITE" id="PS00012">
    <property type="entry name" value="PHOSPHOPANTETHEINE"/>
    <property type="match status" value="1"/>
</dbReference>
<dbReference type="GO" id="GO:0044550">
    <property type="term" value="P:secondary metabolite biosynthetic process"/>
    <property type="evidence" value="ECO:0007669"/>
    <property type="project" value="TreeGrafter"/>
</dbReference>
<dbReference type="GO" id="GO:0003824">
    <property type="term" value="F:catalytic activity"/>
    <property type="evidence" value="ECO:0007669"/>
    <property type="project" value="InterPro"/>
</dbReference>
<keyword evidence="3" id="KW-0597">Phosphoprotein</keyword>
<dbReference type="SUPFAM" id="SSF56801">
    <property type="entry name" value="Acetyl-CoA synthetase-like"/>
    <property type="match status" value="3"/>
</dbReference>
<organism evidence="6 7">
    <name type="scientific">Enterococcus faecium EnGen0026</name>
    <dbReference type="NCBI Taxonomy" id="1138917"/>
    <lineage>
        <taxon>Bacteria</taxon>
        <taxon>Bacillati</taxon>
        <taxon>Bacillota</taxon>
        <taxon>Bacilli</taxon>
        <taxon>Lactobacillales</taxon>
        <taxon>Enterococcaceae</taxon>
        <taxon>Enterococcus</taxon>
    </lineage>
</organism>
<dbReference type="SUPFAM" id="SSF47336">
    <property type="entry name" value="ACP-like"/>
    <property type="match status" value="3"/>
</dbReference>
<dbReference type="InterPro" id="IPR042099">
    <property type="entry name" value="ANL_N_sf"/>
</dbReference>
<dbReference type="Gene3D" id="3.30.300.30">
    <property type="match status" value="3"/>
</dbReference>
<evidence type="ECO:0000256" key="1">
    <source>
        <dbReference type="ARBA" id="ARBA00001957"/>
    </source>
</evidence>
<dbReference type="InterPro" id="IPR036736">
    <property type="entry name" value="ACP-like_sf"/>
</dbReference>
<dbReference type="CDD" id="cd19531">
    <property type="entry name" value="LCL_NRPS-like"/>
    <property type="match status" value="2"/>
</dbReference>
<dbReference type="RefSeq" id="WP_002343042.1">
    <property type="nucleotide sequence ID" value="NZ_KB029918.1"/>
</dbReference>
<dbReference type="Gene3D" id="3.30.559.30">
    <property type="entry name" value="Nonribosomal peptide synthetase, condensation domain"/>
    <property type="match status" value="3"/>
</dbReference>
<dbReference type="Pfam" id="PF00668">
    <property type="entry name" value="Condensation"/>
    <property type="match status" value="4"/>
</dbReference>
<keyword evidence="4" id="KW-0045">Antibiotic biosynthesis</keyword>
<dbReference type="GO" id="GO:0017000">
    <property type="term" value="P:antibiotic biosynthetic process"/>
    <property type="evidence" value="ECO:0007669"/>
    <property type="project" value="UniProtKB-KW"/>
</dbReference>
<dbReference type="Gene3D" id="1.10.1200.10">
    <property type="entry name" value="ACP-like"/>
    <property type="match status" value="3"/>
</dbReference>
<comment type="caution">
    <text evidence="6">The sequence shown here is derived from an EMBL/GenBank/DDBJ whole genome shotgun (WGS) entry which is preliminary data.</text>
</comment>
<dbReference type="Pfam" id="PF13193">
    <property type="entry name" value="AMP-binding_C"/>
    <property type="match status" value="1"/>
</dbReference>
<dbReference type="Pfam" id="PF00550">
    <property type="entry name" value="PP-binding"/>
    <property type="match status" value="2"/>
</dbReference>
<dbReference type="EMBL" id="AHXS01000023">
    <property type="protein sequence ID" value="ELB38693.1"/>
    <property type="molecule type" value="Genomic_DNA"/>
</dbReference>
<protein>
    <submittedName>
        <fullName evidence="6">Amino acid adenylation domain-containing protein</fullName>
    </submittedName>
</protein>
<feature type="domain" description="Carrier" evidence="5">
    <location>
        <begin position="1631"/>
        <end position="1706"/>
    </location>
</feature>
<evidence type="ECO:0000256" key="2">
    <source>
        <dbReference type="ARBA" id="ARBA00022450"/>
    </source>
</evidence>
<dbReference type="PANTHER" id="PTHR45527:SF1">
    <property type="entry name" value="FATTY ACID SYNTHASE"/>
    <property type="match status" value="1"/>
</dbReference>
<dbReference type="InterPro" id="IPR025110">
    <property type="entry name" value="AMP-bd_C"/>
</dbReference>
<accession>A0A828ZYF9</accession>
<proteinExistence type="predicted"/>
<dbReference type="InterPro" id="IPR009081">
    <property type="entry name" value="PP-bd_ACP"/>
</dbReference>
<dbReference type="InterPro" id="IPR045851">
    <property type="entry name" value="AMP-bd_C_sf"/>
</dbReference>
<dbReference type="GO" id="GO:0043041">
    <property type="term" value="P:amino acid activation for nonribosomal peptide biosynthetic process"/>
    <property type="evidence" value="ECO:0007669"/>
    <property type="project" value="TreeGrafter"/>
</dbReference>
<feature type="domain" description="Carrier" evidence="5">
    <location>
        <begin position="2611"/>
        <end position="2688"/>
    </location>
</feature>
<name>A0A828ZYF9_ENTFC</name>
<keyword evidence="2" id="KW-0596">Phosphopantetheine</keyword>
<dbReference type="NCBIfam" id="NF003417">
    <property type="entry name" value="PRK04813.1"/>
    <property type="match status" value="3"/>
</dbReference>
<dbReference type="InterPro" id="IPR010071">
    <property type="entry name" value="AA_adenyl_dom"/>
</dbReference>
<dbReference type="Proteomes" id="UP000010504">
    <property type="component" value="Unassembled WGS sequence"/>
</dbReference>
<evidence type="ECO:0000259" key="5">
    <source>
        <dbReference type="PROSITE" id="PS50075"/>
    </source>
</evidence>
<dbReference type="InterPro" id="IPR020845">
    <property type="entry name" value="AMP-binding_CS"/>
</dbReference>
<evidence type="ECO:0000256" key="4">
    <source>
        <dbReference type="ARBA" id="ARBA00023194"/>
    </source>
</evidence>
<evidence type="ECO:0000313" key="6">
    <source>
        <dbReference type="EMBL" id="ELB38693.1"/>
    </source>
</evidence>
<dbReference type="NCBIfam" id="TIGR01733">
    <property type="entry name" value="AA-adenyl-dom"/>
    <property type="match status" value="3"/>
</dbReference>
<dbReference type="InterPro" id="IPR000873">
    <property type="entry name" value="AMP-dep_synth/lig_dom"/>
</dbReference>
<evidence type="ECO:0000256" key="3">
    <source>
        <dbReference type="ARBA" id="ARBA00022553"/>
    </source>
</evidence>
<gene>
    <name evidence="6" type="ORF">OKA_05237</name>
</gene>
<dbReference type="Gene3D" id="3.30.559.10">
    <property type="entry name" value="Chloramphenicol acetyltransferase-like domain"/>
    <property type="match status" value="4"/>
</dbReference>
<dbReference type="PROSITE" id="PS50075">
    <property type="entry name" value="CARRIER"/>
    <property type="match status" value="2"/>
</dbReference>
<dbReference type="Pfam" id="PF00501">
    <property type="entry name" value="AMP-binding"/>
    <property type="match status" value="3"/>
</dbReference>
<dbReference type="InterPro" id="IPR001242">
    <property type="entry name" value="Condensation_dom"/>
</dbReference>